<dbReference type="OrthoDB" id="127785at2"/>
<accession>A0A3N0E3U9</accession>
<dbReference type="EMBL" id="RJMB01000023">
    <property type="protein sequence ID" value="RNL82473.1"/>
    <property type="molecule type" value="Genomic_DNA"/>
</dbReference>
<feature type="compositionally biased region" description="Basic and acidic residues" evidence="1">
    <location>
        <begin position="665"/>
        <end position="675"/>
    </location>
</feature>
<dbReference type="InterPro" id="IPR027417">
    <property type="entry name" value="P-loop_NTPase"/>
</dbReference>
<keyword evidence="3" id="KW-1185">Reference proteome</keyword>
<dbReference type="AlphaFoldDB" id="A0A3N0E3U9"/>
<gene>
    <name evidence="2" type="ORF">EFW17_19395</name>
</gene>
<dbReference type="Gene3D" id="1.25.40.10">
    <property type="entry name" value="Tetratricopeptide repeat domain"/>
    <property type="match status" value="2"/>
</dbReference>
<evidence type="ECO:0000313" key="3">
    <source>
        <dbReference type="Proteomes" id="UP000269198"/>
    </source>
</evidence>
<dbReference type="Gene3D" id="3.40.50.300">
    <property type="entry name" value="P-loop containing nucleotide triphosphate hydrolases"/>
    <property type="match status" value="1"/>
</dbReference>
<proteinExistence type="predicted"/>
<dbReference type="Proteomes" id="UP000269198">
    <property type="component" value="Unassembled WGS sequence"/>
</dbReference>
<evidence type="ECO:0000256" key="1">
    <source>
        <dbReference type="SAM" id="MobiDB-lite"/>
    </source>
</evidence>
<feature type="region of interest" description="Disordered" evidence="1">
    <location>
        <begin position="1"/>
        <end position="22"/>
    </location>
</feature>
<sequence length="675" mass="72581">MSTPREPSEPARPPAGNTSAGSVHGTLLQAHEIHGGVHVHANASMPPAADVSLDVPHPPTEVRGRAALVGDLVTAMRDGDRRPHVLTGPGGIGKSTVAAAVAEAAVAQGREVFWVRPGNVPASMLEAAVELGAPMDEAERYASSPKRAARWVWRHLEAADTPWLLVFDNMDRPEELDPDHRPGDGVGWLRTSAKGFVLVTSRIDSPEVWAPSVIRRVEPLAPTTAAAILRDHSGVPDAAGADALAERLGGVPLALSLAGRVMSAHRTMFGDFDAVLTHIARSASRIDELARPLGRERGADEPERATLSGTWKASVELMSDTPQAEPLLRLLSILGAEGTEVPLRRLPVELLRGGTSDTGPDSLDEPAVARALNALAVHGLVTVVDTREEKALRVHPLIAETTREGLADPAAVADDAQRLLEAQPDRDLSLEHAAYRALRDVRERALGTQHPDTLEAEVRRARLALLRGDAERAEPDLAAVAATAERALGTTHRVTLAARHHRGDAMIVLGRLEEAETLFRSVLRAREEELGGDHPDTLSARHQCAVVAMKRGDWDTAESGFRAVLRAKDNSGAEHDGDPEFVVQNLANVALNKGELDTAERGFRRVLEHRERVLGADHPDTADARYDLALTSLERGDIERARDGLTAVLKAWEKALGPDHPNTSRARERLSEVDG</sequence>
<dbReference type="SUPFAM" id="SSF48452">
    <property type="entry name" value="TPR-like"/>
    <property type="match status" value="2"/>
</dbReference>
<dbReference type="SUPFAM" id="SSF52540">
    <property type="entry name" value="P-loop containing nucleoside triphosphate hydrolases"/>
    <property type="match status" value="1"/>
</dbReference>
<dbReference type="RefSeq" id="WP_123202845.1">
    <property type="nucleotide sequence ID" value="NZ_RJMB01000023.1"/>
</dbReference>
<name>A0A3N0E3U9_9ACTN</name>
<dbReference type="InterPro" id="IPR011990">
    <property type="entry name" value="TPR-like_helical_dom_sf"/>
</dbReference>
<dbReference type="PANTHER" id="PTHR46082:SF6">
    <property type="entry name" value="AAA+ ATPASE DOMAIN-CONTAINING PROTEIN-RELATED"/>
    <property type="match status" value="1"/>
</dbReference>
<dbReference type="InterPro" id="IPR053137">
    <property type="entry name" value="NLR-like"/>
</dbReference>
<dbReference type="SMART" id="SM00028">
    <property type="entry name" value="TPR"/>
    <property type="match status" value="4"/>
</dbReference>
<dbReference type="Pfam" id="PF13424">
    <property type="entry name" value="TPR_12"/>
    <property type="match status" value="2"/>
</dbReference>
<protein>
    <submittedName>
        <fullName evidence="2">Tetratricopeptide repeat protein</fullName>
    </submittedName>
</protein>
<reference evidence="2 3" key="1">
    <citation type="submission" date="2018-11" db="EMBL/GenBank/DDBJ databases">
        <title>The genome draft of YIM 96095.</title>
        <authorList>
            <person name="Tang S.-K."/>
            <person name="Chunyu W.-X."/>
            <person name="Feng Y.-Z."/>
        </authorList>
    </citation>
    <scope>NUCLEOTIDE SEQUENCE [LARGE SCALE GENOMIC DNA]</scope>
    <source>
        <strain evidence="2 3">YIM 96095</strain>
    </source>
</reference>
<feature type="region of interest" description="Disordered" evidence="1">
    <location>
        <begin position="656"/>
        <end position="675"/>
    </location>
</feature>
<dbReference type="PANTHER" id="PTHR46082">
    <property type="entry name" value="ATP/GTP-BINDING PROTEIN-RELATED"/>
    <property type="match status" value="1"/>
</dbReference>
<dbReference type="InterPro" id="IPR019734">
    <property type="entry name" value="TPR_rpt"/>
</dbReference>
<evidence type="ECO:0000313" key="2">
    <source>
        <dbReference type="EMBL" id="RNL82473.1"/>
    </source>
</evidence>
<organism evidence="2 3">
    <name type="scientific">Halostreptopolyspora alba</name>
    <dbReference type="NCBI Taxonomy" id="2487137"/>
    <lineage>
        <taxon>Bacteria</taxon>
        <taxon>Bacillati</taxon>
        <taxon>Actinomycetota</taxon>
        <taxon>Actinomycetes</taxon>
        <taxon>Streptosporangiales</taxon>
        <taxon>Nocardiopsidaceae</taxon>
        <taxon>Halostreptopolyspora</taxon>
    </lineage>
</organism>
<comment type="caution">
    <text evidence="2">The sequence shown here is derived from an EMBL/GenBank/DDBJ whole genome shotgun (WGS) entry which is preliminary data.</text>
</comment>